<keyword evidence="3" id="KW-1185">Reference proteome</keyword>
<feature type="transmembrane region" description="Helical" evidence="1">
    <location>
        <begin position="39"/>
        <end position="58"/>
    </location>
</feature>
<dbReference type="EMBL" id="JBEQCT010000001">
    <property type="protein sequence ID" value="MFM2483905.1"/>
    <property type="molecule type" value="Genomic_DNA"/>
</dbReference>
<keyword evidence="1" id="KW-0472">Membrane</keyword>
<comment type="caution">
    <text evidence="2">The sequence shown here is derived from an EMBL/GenBank/DDBJ whole genome shotgun (WGS) entry which is preliminary data.</text>
</comment>
<protein>
    <submittedName>
        <fullName evidence="2">DUF2982 domain-containing protein</fullName>
    </submittedName>
</protein>
<dbReference type="InterPro" id="IPR021367">
    <property type="entry name" value="DUF2982"/>
</dbReference>
<evidence type="ECO:0000256" key="1">
    <source>
        <dbReference type="SAM" id="Phobius"/>
    </source>
</evidence>
<dbReference type="RefSeq" id="WP_408622057.1">
    <property type="nucleotide sequence ID" value="NZ_JBEQCT010000001.1"/>
</dbReference>
<feature type="transmembrane region" description="Helical" evidence="1">
    <location>
        <begin position="12"/>
        <end position="33"/>
    </location>
</feature>
<proteinExistence type="predicted"/>
<dbReference type="Proteomes" id="UP001629953">
    <property type="component" value="Unassembled WGS sequence"/>
</dbReference>
<dbReference type="Pfam" id="PF11201">
    <property type="entry name" value="DUF2982"/>
    <property type="match status" value="1"/>
</dbReference>
<accession>A0ABW9G2J6</accession>
<sequence length="225" mass="25466">METIKIPQASRRHARTFIGLSALIALSSIAILYLPNAMVSLVASFGIILAYIGMRVGFSKLHQPRYGLVICHDHLQFHHRYGGWAIVWKQIQRIGIPSVGRGFERRDLGYIGIRLNDYTHLLDTLSPRLCAHLLTEQRAALLVALRQDCPSGTCPSDHLLEDDYFTDTKGRCYHGLLAMFANRMSKLRDMTGYDLFIDQDALSNHPEHFVSLARQYLLAGMRADL</sequence>
<gene>
    <name evidence="2" type="ORF">ABUE30_02295</name>
</gene>
<reference evidence="2 3" key="1">
    <citation type="journal article" date="2013" name="Int. J. Syst. Evol. Microbiol.">
        <title>Celerinatantimonas yamalensis sp. nov., a cold-adapted diazotrophic bacterium from a cold permafrost brine.</title>
        <authorList>
            <person name="Shcherbakova V."/>
            <person name="Chuvilskaya N."/>
            <person name="Rivkina E."/>
            <person name="Demidov N."/>
            <person name="Uchaeva V."/>
            <person name="Suetin S."/>
            <person name="Suzina N."/>
            <person name="Gilichinsky D."/>
        </authorList>
    </citation>
    <scope>NUCLEOTIDE SEQUENCE [LARGE SCALE GENOMIC DNA]</scope>
    <source>
        <strain evidence="2 3">C7</strain>
    </source>
</reference>
<keyword evidence="1" id="KW-1133">Transmembrane helix</keyword>
<evidence type="ECO:0000313" key="2">
    <source>
        <dbReference type="EMBL" id="MFM2483905.1"/>
    </source>
</evidence>
<evidence type="ECO:0000313" key="3">
    <source>
        <dbReference type="Proteomes" id="UP001629953"/>
    </source>
</evidence>
<organism evidence="2 3">
    <name type="scientific">Celerinatantimonas yamalensis</name>
    <dbReference type="NCBI Taxonomy" id="559956"/>
    <lineage>
        <taxon>Bacteria</taxon>
        <taxon>Pseudomonadati</taxon>
        <taxon>Pseudomonadota</taxon>
        <taxon>Gammaproteobacteria</taxon>
        <taxon>Celerinatantimonadaceae</taxon>
        <taxon>Celerinatantimonas</taxon>
    </lineage>
</organism>
<keyword evidence="1" id="KW-0812">Transmembrane</keyword>
<name>A0ABW9G2J6_9GAMM</name>